<dbReference type="EMBL" id="HG964446">
    <property type="protein sequence ID" value="CDO87162.1"/>
    <property type="molecule type" value="Genomic_DNA"/>
</dbReference>
<reference evidence="5" key="2">
    <citation type="submission" date="2014-04" db="EMBL/GenBank/DDBJ databases">
        <authorList>
            <person name="Xu Y.W."/>
            <person name="Yang Q."/>
        </authorList>
    </citation>
    <scope>NUCLEOTIDE SEQUENCE</scope>
    <source>
        <strain evidence="5">DSM 44626</strain>
    </source>
</reference>
<dbReference type="EMBL" id="LQPY01000025">
    <property type="protein sequence ID" value="ORX02617.1"/>
    <property type="molecule type" value="Genomic_DNA"/>
</dbReference>
<dbReference type="PANTHER" id="PTHR37042:SF4">
    <property type="entry name" value="OUTER MEMBRANE PROTEIN RV1973"/>
    <property type="match status" value="1"/>
</dbReference>
<dbReference type="OrthoDB" id="4774723at2"/>
<keyword evidence="4" id="KW-1133">Transmembrane helix</keyword>
<evidence type="ECO:0000313" key="7">
    <source>
        <dbReference type="Proteomes" id="UP000193710"/>
    </source>
</evidence>
<dbReference type="GO" id="GO:0016020">
    <property type="term" value="C:membrane"/>
    <property type="evidence" value="ECO:0007669"/>
    <property type="project" value="UniProtKB-SubCell"/>
</dbReference>
<evidence type="ECO:0000256" key="1">
    <source>
        <dbReference type="ARBA" id="ARBA00004370"/>
    </source>
</evidence>
<accession>A0A024JUZ9</accession>
<evidence type="ECO:0000313" key="6">
    <source>
        <dbReference type="EMBL" id="ORX02617.1"/>
    </source>
</evidence>
<evidence type="ECO:0000256" key="4">
    <source>
        <dbReference type="SAM" id="Phobius"/>
    </source>
</evidence>
<evidence type="ECO:0000313" key="5">
    <source>
        <dbReference type="EMBL" id="CDO87162.1"/>
    </source>
</evidence>
<sequence>MTTDTQQAAVDDTDAIDDAPVPRPRRRMSIRRQSLFVGLTMIMIVTGVAGWLGWRAYQSERVGQLRAMFLTAGRQGALNLTSIDWRQADADVQRVLGSATGAFHDDFANRSKSLIEVVKQVQSTSQGTVTAAGLESATDTEAQVLVAVSVRISNAGAADQKPRLWRMRISVQKVGQEVKVSNVEFVP</sequence>
<feature type="region of interest" description="Disordered" evidence="3">
    <location>
        <begin position="1"/>
        <end position="24"/>
    </location>
</feature>
<comment type="subcellular location">
    <subcellularLocation>
        <location evidence="1">Membrane</location>
    </subcellularLocation>
</comment>
<dbReference type="STRING" id="47839.BN973_01513"/>
<reference evidence="5" key="1">
    <citation type="journal article" date="2014" name="Genome Announc.">
        <title>Draft Genome Sequence of Mycobacterium triplex DSM 44626.</title>
        <authorList>
            <person name="Sassi M."/>
            <person name="Croce O."/>
            <person name="Robert C."/>
            <person name="Raoult D."/>
            <person name="Drancourt M."/>
        </authorList>
    </citation>
    <scope>NUCLEOTIDE SEQUENCE [LARGE SCALE GENOMIC DNA]</scope>
    <source>
        <strain evidence="5">DSM 44626</strain>
    </source>
</reference>
<name>A0A024JUZ9_9MYCO</name>
<feature type="compositionally biased region" description="Low complexity" evidence="3">
    <location>
        <begin position="1"/>
        <end position="10"/>
    </location>
</feature>
<proteinExistence type="predicted"/>
<dbReference type="Proteomes" id="UP000028880">
    <property type="component" value="Unassembled WGS sequence"/>
</dbReference>
<organism evidence="5">
    <name type="scientific">Mycobacterium triplex</name>
    <dbReference type="NCBI Taxonomy" id="47839"/>
    <lineage>
        <taxon>Bacteria</taxon>
        <taxon>Bacillati</taxon>
        <taxon>Actinomycetota</taxon>
        <taxon>Actinomycetes</taxon>
        <taxon>Mycobacteriales</taxon>
        <taxon>Mycobacteriaceae</taxon>
        <taxon>Mycobacterium</taxon>
        <taxon>Mycobacterium simiae complex</taxon>
    </lineage>
</organism>
<dbReference type="AlphaFoldDB" id="A0A024JUZ9"/>
<dbReference type="PANTHER" id="PTHR37042">
    <property type="entry name" value="OUTER MEMBRANE PROTEIN RV1973"/>
    <property type="match status" value="1"/>
</dbReference>
<dbReference type="Proteomes" id="UP000193710">
    <property type="component" value="Unassembled WGS sequence"/>
</dbReference>
<dbReference type="eggNOG" id="ENOG503303V">
    <property type="taxonomic scope" value="Bacteria"/>
</dbReference>
<protein>
    <submittedName>
        <fullName evidence="5">Mce associated membrane protein</fullName>
    </submittedName>
</protein>
<keyword evidence="4" id="KW-0812">Transmembrane</keyword>
<reference evidence="6 7" key="3">
    <citation type="submission" date="2016-01" db="EMBL/GenBank/DDBJ databases">
        <title>The new phylogeny of the genus Mycobacterium.</title>
        <authorList>
            <person name="Tarcisio F."/>
            <person name="Conor M."/>
            <person name="Antonella G."/>
            <person name="Elisabetta G."/>
            <person name="Giulia F.S."/>
            <person name="Sara T."/>
            <person name="Anna F."/>
            <person name="Clotilde B."/>
            <person name="Roberto B."/>
            <person name="Veronica D.S."/>
            <person name="Fabio R."/>
            <person name="Monica P."/>
            <person name="Olivier J."/>
            <person name="Enrico T."/>
            <person name="Nicola S."/>
        </authorList>
    </citation>
    <scope>NUCLEOTIDE SEQUENCE [LARGE SCALE GENOMIC DNA]</scope>
    <source>
        <strain evidence="6 7">DSM 44626</strain>
    </source>
</reference>
<dbReference type="HOGENOM" id="CLU_072301_0_1_11"/>
<gene>
    <name evidence="6" type="ORF">AWC29_19490</name>
    <name evidence="5" type="ORF">BN973_01513</name>
</gene>
<evidence type="ECO:0000256" key="2">
    <source>
        <dbReference type="ARBA" id="ARBA00023136"/>
    </source>
</evidence>
<evidence type="ECO:0000256" key="3">
    <source>
        <dbReference type="SAM" id="MobiDB-lite"/>
    </source>
</evidence>
<keyword evidence="2 4" id="KW-0472">Membrane</keyword>
<feature type="transmembrane region" description="Helical" evidence="4">
    <location>
        <begin position="35"/>
        <end position="54"/>
    </location>
</feature>
<keyword evidence="7" id="KW-1185">Reference proteome</keyword>
<dbReference type="RefSeq" id="WP_036466925.1">
    <property type="nucleotide sequence ID" value="NZ_HG964446.1"/>
</dbReference>